<dbReference type="AlphaFoldDB" id="A0A438BLX8"/>
<comment type="caution">
    <text evidence="1">The sequence shown here is derived from an EMBL/GenBank/DDBJ whole genome shotgun (WGS) entry which is preliminary data.</text>
</comment>
<sequence length="332" mass="37835">MGRFRNLPKLILAGEKKMFGVYRNGMKARVNGTIEKEKILWREVAVAPRTIERKISGTAPSLKDKRRTSRTHPDLLQAQQSVICLPFIESNAHIRAVLIAPQQVSIKHRSRSSFASPFTSTSHHYGLFWEHAQPAGFGQSNHSSSCHFGKTTTRTHLVGALRSRPDRSVKIPRGIIEDVLVQVDNFYYPVDFVVLDTDPIFKEANYVPIILGRPFLTTSNAIINCRNGLMQLTFDNMTLELNIFYMSKKPITLEEDEGLEEVCIIETLVEEHCNQKMQEKLNESLGDLKEGLPKPSDLFATLQDWRRIEEILPLFHKEEAQEVAKEEPQSLI</sequence>
<name>A0A438BLX8_VITVI</name>
<dbReference type="Proteomes" id="UP000288805">
    <property type="component" value="Unassembled WGS sequence"/>
</dbReference>
<gene>
    <name evidence="1" type="ORF">CK203_091821</name>
</gene>
<organism evidence="1 2">
    <name type="scientific">Vitis vinifera</name>
    <name type="common">Grape</name>
    <dbReference type="NCBI Taxonomy" id="29760"/>
    <lineage>
        <taxon>Eukaryota</taxon>
        <taxon>Viridiplantae</taxon>
        <taxon>Streptophyta</taxon>
        <taxon>Embryophyta</taxon>
        <taxon>Tracheophyta</taxon>
        <taxon>Spermatophyta</taxon>
        <taxon>Magnoliopsida</taxon>
        <taxon>eudicotyledons</taxon>
        <taxon>Gunneridae</taxon>
        <taxon>Pentapetalae</taxon>
        <taxon>rosids</taxon>
        <taxon>Vitales</taxon>
        <taxon>Vitaceae</taxon>
        <taxon>Viteae</taxon>
        <taxon>Vitis</taxon>
    </lineage>
</organism>
<dbReference type="InterPro" id="IPR021109">
    <property type="entry name" value="Peptidase_aspartic_dom_sf"/>
</dbReference>
<proteinExistence type="predicted"/>
<evidence type="ECO:0000313" key="2">
    <source>
        <dbReference type="Proteomes" id="UP000288805"/>
    </source>
</evidence>
<reference evidence="1 2" key="1">
    <citation type="journal article" date="2018" name="PLoS Genet.">
        <title>Population sequencing reveals clonal diversity and ancestral inbreeding in the grapevine cultivar Chardonnay.</title>
        <authorList>
            <person name="Roach M.J."/>
            <person name="Johnson D.L."/>
            <person name="Bohlmann J."/>
            <person name="van Vuuren H.J."/>
            <person name="Jones S.J."/>
            <person name="Pretorius I.S."/>
            <person name="Schmidt S.A."/>
            <person name="Borneman A.R."/>
        </authorList>
    </citation>
    <scope>NUCLEOTIDE SEQUENCE [LARGE SCALE GENOMIC DNA]</scope>
    <source>
        <strain evidence="2">cv. Chardonnay</strain>
        <tissue evidence="1">Leaf</tissue>
    </source>
</reference>
<evidence type="ECO:0000313" key="1">
    <source>
        <dbReference type="EMBL" id="RVW11965.1"/>
    </source>
</evidence>
<dbReference type="Gene3D" id="2.40.70.10">
    <property type="entry name" value="Acid Proteases"/>
    <property type="match status" value="1"/>
</dbReference>
<dbReference type="PANTHER" id="PTHR33067">
    <property type="entry name" value="RNA-DIRECTED DNA POLYMERASE-RELATED"/>
    <property type="match status" value="1"/>
</dbReference>
<dbReference type="EMBL" id="QGNW01002724">
    <property type="protein sequence ID" value="RVW11965.1"/>
    <property type="molecule type" value="Genomic_DNA"/>
</dbReference>
<dbReference type="PANTHER" id="PTHR33067:SF32">
    <property type="entry name" value="ASPARTIC PEPTIDASE DDI1-TYPE DOMAIN-CONTAINING PROTEIN"/>
    <property type="match status" value="1"/>
</dbReference>
<protein>
    <submittedName>
        <fullName evidence="1">Uncharacterized protein</fullName>
    </submittedName>
</protein>
<accession>A0A438BLX8</accession>